<dbReference type="AlphaFoldDB" id="A0A8J3G588"/>
<protein>
    <submittedName>
        <fullName evidence="2">FAD-dependent oxidoreductase</fullName>
    </submittedName>
</protein>
<comment type="caution">
    <text evidence="2">The sequence shown here is derived from an EMBL/GenBank/DDBJ whole genome shotgun (WGS) entry which is preliminary data.</text>
</comment>
<proteinExistence type="predicted"/>
<dbReference type="SUPFAM" id="SSF51905">
    <property type="entry name" value="FAD/NAD(P)-binding domain"/>
    <property type="match status" value="1"/>
</dbReference>
<dbReference type="Pfam" id="PF01266">
    <property type="entry name" value="DAO"/>
    <property type="match status" value="1"/>
</dbReference>
<reference evidence="2" key="1">
    <citation type="journal article" date="2014" name="Int. J. Syst. Evol. Microbiol.">
        <title>Complete genome sequence of Corynebacterium casei LMG S-19264T (=DSM 44701T), isolated from a smear-ripened cheese.</title>
        <authorList>
            <consortium name="US DOE Joint Genome Institute (JGI-PGF)"/>
            <person name="Walter F."/>
            <person name="Albersmeier A."/>
            <person name="Kalinowski J."/>
            <person name="Ruckert C."/>
        </authorList>
    </citation>
    <scope>NUCLEOTIDE SEQUENCE</scope>
    <source>
        <strain evidence="2">KCTC 23224</strain>
    </source>
</reference>
<evidence type="ECO:0000313" key="2">
    <source>
        <dbReference type="EMBL" id="GHB34019.1"/>
    </source>
</evidence>
<dbReference type="InterPro" id="IPR036188">
    <property type="entry name" value="FAD/NAD-bd_sf"/>
</dbReference>
<dbReference type="InterPro" id="IPR006076">
    <property type="entry name" value="FAD-dep_OxRdtase"/>
</dbReference>
<dbReference type="Proteomes" id="UP000642809">
    <property type="component" value="Unassembled WGS sequence"/>
</dbReference>
<evidence type="ECO:0000259" key="1">
    <source>
        <dbReference type="Pfam" id="PF01266"/>
    </source>
</evidence>
<dbReference type="Gene3D" id="3.30.9.10">
    <property type="entry name" value="D-Amino Acid Oxidase, subunit A, domain 2"/>
    <property type="match status" value="1"/>
</dbReference>
<dbReference type="PANTHER" id="PTHR13847:SF281">
    <property type="entry name" value="FAD DEPENDENT OXIDOREDUCTASE DOMAIN-CONTAINING PROTEIN"/>
    <property type="match status" value="1"/>
</dbReference>
<sequence>MWSYWEWKNFRKYDLVIVGAGIVGLSTAIQYKEKYPQRKVLVLERGLLPTGASTKNAGFACFGSLTEILDDLQVMNDELVLATVEKRYKGLCAIRERFGDESLGYQHTGGFELFTDAEMPALDSMKKINQFLFPLFQADVFSKVENIGQFRFGPSVRAVVKNQFEGELDTGKFIQSLWQEAQRLGVFILTGAEVMDIDQEEGLLIVKEANGGERTFEANQLAICTNAFTRKFLSHLELVPGRGLVFVTKPLDNPLPWSGSFHYDKGYVYFRCIDNRLLLGGGRNKDYTGEQTENFEINPLIHDYLVKLLDEVILPNQSIEIDLEWTGIMAFGSTKMPIIEQINERTFCAVRLGGMGVAIGWQTASELVDLL</sequence>
<keyword evidence="3" id="KW-1185">Reference proteome</keyword>
<accession>A0A8J3G588</accession>
<dbReference type="GO" id="GO:0005737">
    <property type="term" value="C:cytoplasm"/>
    <property type="evidence" value="ECO:0007669"/>
    <property type="project" value="TreeGrafter"/>
</dbReference>
<feature type="domain" description="FAD dependent oxidoreductase" evidence="1">
    <location>
        <begin position="14"/>
        <end position="370"/>
    </location>
</feature>
<name>A0A8J3G588_9BACT</name>
<dbReference type="EMBL" id="BMYF01000007">
    <property type="protein sequence ID" value="GHB34019.1"/>
    <property type="molecule type" value="Genomic_DNA"/>
</dbReference>
<dbReference type="RefSeq" id="WP_189579895.1">
    <property type="nucleotide sequence ID" value="NZ_BMYF01000007.1"/>
</dbReference>
<reference evidence="2" key="2">
    <citation type="submission" date="2020-09" db="EMBL/GenBank/DDBJ databases">
        <authorList>
            <person name="Sun Q."/>
            <person name="Kim S."/>
        </authorList>
    </citation>
    <scope>NUCLEOTIDE SEQUENCE</scope>
    <source>
        <strain evidence="2">KCTC 23224</strain>
    </source>
</reference>
<evidence type="ECO:0000313" key="3">
    <source>
        <dbReference type="Proteomes" id="UP000642809"/>
    </source>
</evidence>
<gene>
    <name evidence="2" type="ORF">GCM10008106_13970</name>
</gene>
<organism evidence="2 3">
    <name type="scientific">Mongoliitalea lutea</name>
    <dbReference type="NCBI Taxonomy" id="849756"/>
    <lineage>
        <taxon>Bacteria</taxon>
        <taxon>Pseudomonadati</taxon>
        <taxon>Bacteroidota</taxon>
        <taxon>Cytophagia</taxon>
        <taxon>Cytophagales</taxon>
        <taxon>Cyclobacteriaceae</taxon>
        <taxon>Mongoliitalea</taxon>
    </lineage>
</organism>
<dbReference type="Gene3D" id="3.50.50.60">
    <property type="entry name" value="FAD/NAD(P)-binding domain"/>
    <property type="match status" value="1"/>
</dbReference>
<dbReference type="PANTHER" id="PTHR13847">
    <property type="entry name" value="SARCOSINE DEHYDROGENASE-RELATED"/>
    <property type="match status" value="1"/>
</dbReference>